<dbReference type="KEGG" id="mph:MLP_30290"/>
<dbReference type="HOGENOM" id="CLU_1319709_0_0_11"/>
<dbReference type="OrthoDB" id="9809995at2"/>
<dbReference type="AlphaFoldDB" id="F5XKH1"/>
<dbReference type="SUPFAM" id="SSF53067">
    <property type="entry name" value="Actin-like ATPase domain"/>
    <property type="match status" value="1"/>
</dbReference>
<evidence type="ECO:0000259" key="1">
    <source>
        <dbReference type="Pfam" id="PF00814"/>
    </source>
</evidence>
<proteinExistence type="predicted"/>
<feature type="domain" description="Gcp-like" evidence="1">
    <location>
        <begin position="42"/>
        <end position="105"/>
    </location>
</feature>
<accession>F5XKH1</accession>
<name>F5XKH1_MICPN</name>
<dbReference type="STRING" id="1032480.MLP_30290"/>
<evidence type="ECO:0000313" key="3">
    <source>
        <dbReference type="Proteomes" id="UP000007947"/>
    </source>
</evidence>
<keyword evidence="3" id="KW-1185">Reference proteome</keyword>
<dbReference type="Gene3D" id="3.30.420.40">
    <property type="match status" value="1"/>
</dbReference>
<reference evidence="2 3" key="1">
    <citation type="submission" date="2011-05" db="EMBL/GenBank/DDBJ databases">
        <title>Whole genome sequence of Microlunatus phosphovorus NM-1.</title>
        <authorList>
            <person name="Hosoyama A."/>
            <person name="Sasaki K."/>
            <person name="Harada T."/>
            <person name="Igarashi R."/>
            <person name="Kawakoshi A."/>
            <person name="Sasagawa M."/>
            <person name="Fukada J."/>
            <person name="Nakamura S."/>
            <person name="Katano Y."/>
            <person name="Hanada S."/>
            <person name="Kamagata Y."/>
            <person name="Nakamura N."/>
            <person name="Yamazaki S."/>
            <person name="Fujita N."/>
        </authorList>
    </citation>
    <scope>NUCLEOTIDE SEQUENCE [LARGE SCALE GENOMIC DNA]</scope>
    <source>
        <strain evidence="3">ATCC 700054 / DSM 10555 / JCM 9379 / NBRC 101784 / NCIMB 13414 / VKM Ac-1990 / NM-1</strain>
    </source>
</reference>
<dbReference type="EMBL" id="AP012204">
    <property type="protein sequence ID" value="BAK36043.1"/>
    <property type="molecule type" value="Genomic_DNA"/>
</dbReference>
<gene>
    <name evidence="2" type="ordered locus">MLP_30290</name>
</gene>
<organism evidence="2 3">
    <name type="scientific">Microlunatus phosphovorus (strain ATCC 700054 / DSM 10555 / JCM 9379 / NBRC 101784 / NCIMB 13414 / VKM Ac-1990 / NM-1)</name>
    <dbReference type="NCBI Taxonomy" id="1032480"/>
    <lineage>
        <taxon>Bacteria</taxon>
        <taxon>Bacillati</taxon>
        <taxon>Actinomycetota</taxon>
        <taxon>Actinomycetes</taxon>
        <taxon>Propionibacteriales</taxon>
        <taxon>Propionibacteriaceae</taxon>
        <taxon>Microlunatus</taxon>
    </lineage>
</organism>
<protein>
    <recommendedName>
        <fullName evidence="1">Gcp-like domain-containing protein</fullName>
    </recommendedName>
</protein>
<dbReference type="RefSeq" id="WP_013863908.1">
    <property type="nucleotide sequence ID" value="NC_015635.1"/>
</dbReference>
<dbReference type="Proteomes" id="UP000007947">
    <property type="component" value="Chromosome"/>
</dbReference>
<dbReference type="InterPro" id="IPR000905">
    <property type="entry name" value="Gcp-like_dom"/>
</dbReference>
<evidence type="ECO:0000313" key="2">
    <source>
        <dbReference type="EMBL" id="BAK36043.1"/>
    </source>
</evidence>
<dbReference type="eggNOG" id="COG1214">
    <property type="taxonomic scope" value="Bacteria"/>
</dbReference>
<dbReference type="InterPro" id="IPR043129">
    <property type="entry name" value="ATPase_NBD"/>
</dbReference>
<sequence>MKVLAIETTGQRYSCALWDGQRCVVEQDVHQTDASYDGVDGLVGSTLRAAGWGAAELQLILANRGPGRVTTIRSGLSYSQALGYAVGSQFHTVDTYQLTAAAARDSFDLPGEKEILVVGAHRTASGGHGGLIFTSDNPVGTLIPEPELLGASTSRVVVRAIGSRVRLSDQLEKLAAEVSSDARHLLAAWQAGAGKEWSHDSQLFWESG</sequence>
<dbReference type="Pfam" id="PF00814">
    <property type="entry name" value="TsaD"/>
    <property type="match status" value="1"/>
</dbReference>